<accession>A0A8D8QMZ5</accession>
<keyword evidence="1" id="KW-0472">Membrane</keyword>
<keyword evidence="1" id="KW-0812">Transmembrane</keyword>
<name>A0A8D8QMZ5_9HEMI</name>
<dbReference type="EMBL" id="HBUF01427075">
    <property type="protein sequence ID" value="CAG6741523.1"/>
    <property type="molecule type" value="Transcribed_RNA"/>
</dbReference>
<feature type="transmembrane region" description="Helical" evidence="1">
    <location>
        <begin position="53"/>
        <end position="75"/>
    </location>
</feature>
<dbReference type="EMBL" id="HBUF01088410">
    <property type="protein sequence ID" value="CAG6634973.1"/>
    <property type="molecule type" value="Transcribed_RNA"/>
</dbReference>
<protein>
    <submittedName>
        <fullName evidence="2">Uncharacterized protein</fullName>
    </submittedName>
</protein>
<sequence>MGFSMVLHPSLPFSPTLLLLTHTKPCNKFVLLYFSVFNYCFLFYSWYFFFLYLVLIFLARFFLCVLSVGYSLFLIEGLPQKFYSLKKNKTACVQLATNLKL</sequence>
<proteinExistence type="predicted"/>
<reference evidence="2" key="1">
    <citation type="submission" date="2021-05" db="EMBL/GenBank/DDBJ databases">
        <authorList>
            <person name="Alioto T."/>
            <person name="Alioto T."/>
            <person name="Gomez Garrido J."/>
        </authorList>
    </citation>
    <scope>NUCLEOTIDE SEQUENCE</scope>
</reference>
<feature type="transmembrane region" description="Helical" evidence="1">
    <location>
        <begin position="29"/>
        <end position="47"/>
    </location>
</feature>
<organism evidence="2">
    <name type="scientific">Cacopsylla melanoneura</name>
    <dbReference type="NCBI Taxonomy" id="428564"/>
    <lineage>
        <taxon>Eukaryota</taxon>
        <taxon>Metazoa</taxon>
        <taxon>Ecdysozoa</taxon>
        <taxon>Arthropoda</taxon>
        <taxon>Hexapoda</taxon>
        <taxon>Insecta</taxon>
        <taxon>Pterygota</taxon>
        <taxon>Neoptera</taxon>
        <taxon>Paraneoptera</taxon>
        <taxon>Hemiptera</taxon>
        <taxon>Sternorrhyncha</taxon>
        <taxon>Psylloidea</taxon>
        <taxon>Psyllidae</taxon>
        <taxon>Psyllinae</taxon>
        <taxon>Cacopsylla</taxon>
    </lineage>
</organism>
<evidence type="ECO:0000256" key="1">
    <source>
        <dbReference type="SAM" id="Phobius"/>
    </source>
</evidence>
<evidence type="ECO:0000313" key="2">
    <source>
        <dbReference type="EMBL" id="CAG6634973.1"/>
    </source>
</evidence>
<keyword evidence="1" id="KW-1133">Transmembrane helix</keyword>
<dbReference type="EMBL" id="HBUF01088411">
    <property type="protein sequence ID" value="CAG6634974.1"/>
    <property type="molecule type" value="Transcribed_RNA"/>
</dbReference>
<dbReference type="AlphaFoldDB" id="A0A8D8QMZ5"/>